<dbReference type="InterPro" id="IPR051325">
    <property type="entry name" value="Nudix_hydrolase_domain"/>
</dbReference>
<organism evidence="3 4">
    <name type="scientific">Streptomonospora wellingtoniae</name>
    <dbReference type="NCBI Taxonomy" id="3075544"/>
    <lineage>
        <taxon>Bacteria</taxon>
        <taxon>Bacillati</taxon>
        <taxon>Actinomycetota</taxon>
        <taxon>Actinomycetes</taxon>
        <taxon>Streptosporangiales</taxon>
        <taxon>Nocardiopsidaceae</taxon>
        <taxon>Streptomonospora</taxon>
    </lineage>
</organism>
<feature type="domain" description="Nudix hydrolase" evidence="2">
    <location>
        <begin position="1"/>
        <end position="151"/>
    </location>
</feature>
<keyword evidence="1" id="KW-0378">Hydrolase</keyword>
<evidence type="ECO:0000313" key="4">
    <source>
        <dbReference type="Proteomes" id="UP001183226"/>
    </source>
</evidence>
<sequence length="163" mass="17479">MARTSAGLLLFRRGGEGAVEVLIAHMGGPFWAKKDEHAWSVPKGEHTAEEEALAAALREFAEELGRPAPEGEPFALGEVRQSGGKTVKCFALEGDFDAARIEGNTFEMEWPPRSGRTAEFPEIDRAAWFGLDEARTKLVKGQARFLDVLEAAVGGASGAGGHE</sequence>
<dbReference type="PANTHER" id="PTHR21340">
    <property type="entry name" value="DIADENOSINE 5,5-P1,P4-TETRAPHOSPHATE PYROPHOSPHOHYDROLASE MUTT"/>
    <property type="match status" value="1"/>
</dbReference>
<keyword evidence="4" id="KW-1185">Reference proteome</keyword>
<dbReference type="Pfam" id="PF00293">
    <property type="entry name" value="NUDIX"/>
    <property type="match status" value="1"/>
</dbReference>
<dbReference type="PANTHER" id="PTHR21340:SF7">
    <property type="entry name" value="NUDIX HYDROLASE DOMAIN-CONTAINING PROTEIN"/>
    <property type="match status" value="1"/>
</dbReference>
<dbReference type="Proteomes" id="UP001183226">
    <property type="component" value="Unassembled WGS sequence"/>
</dbReference>
<dbReference type="InterPro" id="IPR015797">
    <property type="entry name" value="NUDIX_hydrolase-like_dom_sf"/>
</dbReference>
<dbReference type="CDD" id="cd04662">
    <property type="entry name" value="NUDIX_Hydrolase"/>
    <property type="match status" value="1"/>
</dbReference>
<protein>
    <submittedName>
        <fullName evidence="3">NUDIX domain-containing protein</fullName>
    </submittedName>
</protein>
<evidence type="ECO:0000259" key="2">
    <source>
        <dbReference type="PROSITE" id="PS51462"/>
    </source>
</evidence>
<evidence type="ECO:0000256" key="1">
    <source>
        <dbReference type="ARBA" id="ARBA00022801"/>
    </source>
</evidence>
<dbReference type="PROSITE" id="PS00893">
    <property type="entry name" value="NUDIX_BOX"/>
    <property type="match status" value="1"/>
</dbReference>
<dbReference type="InterPro" id="IPR000086">
    <property type="entry name" value="NUDIX_hydrolase_dom"/>
</dbReference>
<accession>A0ABU2KRZ9</accession>
<dbReference type="SUPFAM" id="SSF55811">
    <property type="entry name" value="Nudix"/>
    <property type="match status" value="1"/>
</dbReference>
<evidence type="ECO:0000313" key="3">
    <source>
        <dbReference type="EMBL" id="MDT0302061.1"/>
    </source>
</evidence>
<dbReference type="RefSeq" id="WP_311544545.1">
    <property type="nucleotide sequence ID" value="NZ_JAVREK010000006.1"/>
</dbReference>
<comment type="caution">
    <text evidence="3">The sequence shown here is derived from an EMBL/GenBank/DDBJ whole genome shotgun (WGS) entry which is preliminary data.</text>
</comment>
<reference evidence="4" key="1">
    <citation type="submission" date="2023-07" db="EMBL/GenBank/DDBJ databases">
        <title>30 novel species of actinomycetes from the DSMZ collection.</title>
        <authorList>
            <person name="Nouioui I."/>
        </authorList>
    </citation>
    <scope>NUCLEOTIDE SEQUENCE [LARGE SCALE GENOMIC DNA]</scope>
    <source>
        <strain evidence="4">DSM 45055</strain>
    </source>
</reference>
<dbReference type="Gene3D" id="3.90.79.10">
    <property type="entry name" value="Nucleoside Triphosphate Pyrophosphohydrolase"/>
    <property type="match status" value="1"/>
</dbReference>
<gene>
    <name evidence="3" type="ORF">RM446_08055</name>
</gene>
<dbReference type="EMBL" id="JAVREK010000006">
    <property type="protein sequence ID" value="MDT0302061.1"/>
    <property type="molecule type" value="Genomic_DNA"/>
</dbReference>
<proteinExistence type="predicted"/>
<dbReference type="InterPro" id="IPR020084">
    <property type="entry name" value="NUDIX_hydrolase_CS"/>
</dbReference>
<name>A0ABU2KRZ9_9ACTN</name>
<dbReference type="PROSITE" id="PS51462">
    <property type="entry name" value="NUDIX"/>
    <property type="match status" value="1"/>
</dbReference>